<proteinExistence type="predicted"/>
<organism evidence="1 2">
    <name type="scientific">Pelotomaculum schinkii</name>
    <dbReference type="NCBI Taxonomy" id="78350"/>
    <lineage>
        <taxon>Bacteria</taxon>
        <taxon>Bacillati</taxon>
        <taxon>Bacillota</taxon>
        <taxon>Clostridia</taxon>
        <taxon>Eubacteriales</taxon>
        <taxon>Desulfotomaculaceae</taxon>
        <taxon>Pelotomaculum</taxon>
    </lineage>
</organism>
<name>A0A4Y7RE94_9FIRM</name>
<dbReference type="EMBL" id="QFGA01000001">
    <property type="protein sequence ID" value="TEB07109.1"/>
    <property type="molecule type" value="Genomic_DNA"/>
</dbReference>
<gene>
    <name evidence="1" type="ORF">Psch_00652</name>
</gene>
<accession>A0A4Y7RE94</accession>
<dbReference type="AlphaFoldDB" id="A0A4Y7RE94"/>
<comment type="caution">
    <text evidence="1">The sequence shown here is derived from an EMBL/GenBank/DDBJ whole genome shotgun (WGS) entry which is preliminary data.</text>
</comment>
<reference evidence="1 2" key="1">
    <citation type="journal article" date="2018" name="Environ. Microbiol.">
        <title>Novel energy conservation strategies and behaviour of Pelotomaculum schinkii driving syntrophic propionate catabolism.</title>
        <authorList>
            <person name="Hidalgo-Ahumada C.A.P."/>
            <person name="Nobu M.K."/>
            <person name="Narihiro T."/>
            <person name="Tamaki H."/>
            <person name="Liu W.T."/>
            <person name="Kamagata Y."/>
            <person name="Stams A.J.M."/>
            <person name="Imachi H."/>
            <person name="Sousa D.Z."/>
        </authorList>
    </citation>
    <scope>NUCLEOTIDE SEQUENCE [LARGE SCALE GENOMIC DNA]</scope>
    <source>
        <strain evidence="1 2">HH</strain>
    </source>
</reference>
<evidence type="ECO:0000313" key="2">
    <source>
        <dbReference type="Proteomes" id="UP000298324"/>
    </source>
</evidence>
<dbReference type="RefSeq" id="WP_190239094.1">
    <property type="nucleotide sequence ID" value="NZ_QFGA01000001.1"/>
</dbReference>
<dbReference type="CDD" id="cd06661">
    <property type="entry name" value="GGCT_like"/>
    <property type="match status" value="1"/>
</dbReference>
<dbReference type="Proteomes" id="UP000298324">
    <property type="component" value="Unassembled WGS sequence"/>
</dbReference>
<sequence>MALDRNLLVLCVIREADNALTFQTILNRSKLQVKELEEAMGVLALGGKIRSFAGDEVKPLAERRFFSVHQNRQEIDDLIAGQLPLLAGEDCLYFAYGPELEPELYRSSPGVHFLMRGCLKGYHLTFDDSKTGSAGGGVANLSRSSDGEVWGAVYHMESRQKALAAGEVKIRIPVEGAVGTMCVESSVFKWHSMLFPSRQYLQKMVAGGQFFGFPQKYLRQVSAMPTID</sequence>
<keyword evidence="2" id="KW-1185">Reference proteome</keyword>
<evidence type="ECO:0000313" key="1">
    <source>
        <dbReference type="EMBL" id="TEB07109.1"/>
    </source>
</evidence>
<evidence type="ECO:0008006" key="3">
    <source>
        <dbReference type="Google" id="ProtNLM"/>
    </source>
</evidence>
<dbReference type="InterPro" id="IPR013024">
    <property type="entry name" value="GGCT-like"/>
</dbReference>
<dbReference type="Gene3D" id="3.10.490.10">
    <property type="entry name" value="Gamma-glutamyl cyclotransferase-like"/>
    <property type="match status" value="1"/>
</dbReference>
<protein>
    <recommendedName>
        <fullName evidence="3">AIG2-like family protein</fullName>
    </recommendedName>
</protein>